<reference evidence="1" key="2">
    <citation type="submission" date="2019-01" db="UniProtKB">
        <authorList>
            <consortium name="EnsemblPlants"/>
        </authorList>
    </citation>
    <scope>IDENTIFICATION</scope>
    <source>
        <strain evidence="1">cv. Heinz 1706</strain>
    </source>
</reference>
<proteinExistence type="predicted"/>
<dbReference type="EnsemblPlants" id="Solyc11g061930.1.1">
    <property type="protein sequence ID" value="Solyc11g061930.1.1.1"/>
    <property type="gene ID" value="Solyc11g061930.1"/>
</dbReference>
<evidence type="ECO:0000313" key="1">
    <source>
        <dbReference type="EnsemblPlants" id="Solyc11g061930.1.1.1"/>
    </source>
</evidence>
<reference evidence="1" key="1">
    <citation type="journal article" date="2012" name="Nature">
        <title>The tomato genome sequence provides insights into fleshy fruit evolution.</title>
        <authorList>
            <consortium name="Tomato Genome Consortium"/>
        </authorList>
    </citation>
    <scope>NUCLEOTIDE SEQUENCE [LARGE SCALE GENOMIC DNA]</scope>
    <source>
        <strain evidence="1">cv. Heinz 1706</strain>
    </source>
</reference>
<dbReference type="PaxDb" id="4081-Solyc11g061930.1.1"/>
<evidence type="ECO:0000313" key="2">
    <source>
        <dbReference type="Proteomes" id="UP000004994"/>
    </source>
</evidence>
<sequence>MNVKFQISVRQATIGNIDHPNRFNYWINPFFGGKRRRYKRNIIYFDSSQTLLQPQPIPRPQFDFGLEHYMTIKRSSVVHLKKPEIESNKRMKKIRFNNELDCQSEYPFLAEIGMLSIR</sequence>
<dbReference type="Proteomes" id="UP000004994">
    <property type="component" value="Chromosome 11"/>
</dbReference>
<dbReference type="Gramene" id="Solyc11g061930.1.1">
    <property type="protein sequence ID" value="Solyc11g061930.1.1.1"/>
    <property type="gene ID" value="Solyc11g061930.1"/>
</dbReference>
<protein>
    <submittedName>
        <fullName evidence="1">Uncharacterized protein</fullName>
    </submittedName>
</protein>
<accession>A0A3Q7IY78</accession>
<name>A0A3Q7IY78_SOLLC</name>
<dbReference type="AlphaFoldDB" id="A0A3Q7IY78"/>
<organism evidence="1">
    <name type="scientific">Solanum lycopersicum</name>
    <name type="common">Tomato</name>
    <name type="synonym">Lycopersicon esculentum</name>
    <dbReference type="NCBI Taxonomy" id="4081"/>
    <lineage>
        <taxon>Eukaryota</taxon>
        <taxon>Viridiplantae</taxon>
        <taxon>Streptophyta</taxon>
        <taxon>Embryophyta</taxon>
        <taxon>Tracheophyta</taxon>
        <taxon>Spermatophyta</taxon>
        <taxon>Magnoliopsida</taxon>
        <taxon>eudicotyledons</taxon>
        <taxon>Gunneridae</taxon>
        <taxon>Pentapetalae</taxon>
        <taxon>asterids</taxon>
        <taxon>lamiids</taxon>
        <taxon>Solanales</taxon>
        <taxon>Solanaceae</taxon>
        <taxon>Solanoideae</taxon>
        <taxon>Solaneae</taxon>
        <taxon>Solanum</taxon>
        <taxon>Solanum subgen. Lycopersicon</taxon>
    </lineage>
</organism>
<dbReference type="InParanoid" id="A0A3Q7IY78"/>
<keyword evidence="2" id="KW-1185">Reference proteome</keyword>